<dbReference type="Gene3D" id="3.80.10.10">
    <property type="entry name" value="Ribonuclease Inhibitor"/>
    <property type="match status" value="1"/>
</dbReference>
<dbReference type="PROSITE" id="PS50181">
    <property type="entry name" value="FBOX"/>
    <property type="match status" value="1"/>
</dbReference>
<reference evidence="2 3" key="2">
    <citation type="submission" date="2020-07" db="EMBL/GenBank/DDBJ databases">
        <title>Genome assembly of wild tea tree DASZ reveals pedigree and selection history of tea varieties.</title>
        <authorList>
            <person name="Zhang W."/>
        </authorList>
    </citation>
    <scope>NUCLEOTIDE SEQUENCE [LARGE SCALE GENOMIC DNA]</scope>
    <source>
        <strain evidence="3">cv. G240</strain>
        <tissue evidence="2">Leaf</tissue>
    </source>
</reference>
<evidence type="ECO:0000313" key="3">
    <source>
        <dbReference type="Proteomes" id="UP000593564"/>
    </source>
</evidence>
<reference evidence="3" key="1">
    <citation type="journal article" date="2020" name="Nat. Commun.">
        <title>Genome assembly of wild tea tree DASZ reveals pedigree and selection history of tea varieties.</title>
        <authorList>
            <person name="Zhang W."/>
            <person name="Zhang Y."/>
            <person name="Qiu H."/>
            <person name="Guo Y."/>
            <person name="Wan H."/>
            <person name="Zhang X."/>
            <person name="Scossa F."/>
            <person name="Alseekh S."/>
            <person name="Zhang Q."/>
            <person name="Wang P."/>
            <person name="Xu L."/>
            <person name="Schmidt M.H."/>
            <person name="Jia X."/>
            <person name="Li D."/>
            <person name="Zhu A."/>
            <person name="Guo F."/>
            <person name="Chen W."/>
            <person name="Ni D."/>
            <person name="Usadel B."/>
            <person name="Fernie A.R."/>
            <person name="Wen W."/>
        </authorList>
    </citation>
    <scope>NUCLEOTIDE SEQUENCE [LARGE SCALE GENOMIC DNA]</scope>
    <source>
        <strain evidence="3">cv. G240</strain>
    </source>
</reference>
<protein>
    <recommendedName>
        <fullName evidence="1">F-box domain-containing protein</fullName>
    </recommendedName>
</protein>
<dbReference type="SMART" id="SM00367">
    <property type="entry name" value="LRR_CC"/>
    <property type="match status" value="5"/>
</dbReference>
<name>A0A7J7G069_CAMSI</name>
<feature type="domain" description="F-box" evidence="1">
    <location>
        <begin position="17"/>
        <end position="64"/>
    </location>
</feature>
<dbReference type="InterPro" id="IPR001611">
    <property type="entry name" value="Leu-rich_rpt"/>
</dbReference>
<evidence type="ECO:0000259" key="1">
    <source>
        <dbReference type="PROSITE" id="PS50181"/>
    </source>
</evidence>
<accession>A0A7J7G069</accession>
<dbReference type="InterPro" id="IPR001810">
    <property type="entry name" value="F-box_dom"/>
</dbReference>
<dbReference type="Proteomes" id="UP000593564">
    <property type="component" value="Unassembled WGS sequence"/>
</dbReference>
<dbReference type="PANTHER" id="PTHR38926:SF2">
    <property type="entry name" value="F-BOX_LRR-REPEAT PROTEIN 21-RELATED"/>
    <property type="match status" value="1"/>
</dbReference>
<dbReference type="AlphaFoldDB" id="A0A7J7G069"/>
<gene>
    <name evidence="2" type="ORF">HYC85_030193</name>
</gene>
<dbReference type="Pfam" id="PF13516">
    <property type="entry name" value="LRR_6"/>
    <property type="match status" value="2"/>
</dbReference>
<dbReference type="CDD" id="cd22164">
    <property type="entry name" value="F-box_AtSKIP19-like"/>
    <property type="match status" value="1"/>
</dbReference>
<dbReference type="Gene3D" id="1.20.1280.50">
    <property type="match status" value="1"/>
</dbReference>
<dbReference type="SUPFAM" id="SSF52047">
    <property type="entry name" value="RNI-like"/>
    <property type="match status" value="1"/>
</dbReference>
<dbReference type="Pfam" id="PF12937">
    <property type="entry name" value="F-box-like"/>
    <property type="match status" value="1"/>
</dbReference>
<dbReference type="EMBL" id="JACBKZ010000014">
    <property type="protein sequence ID" value="KAF5934022.1"/>
    <property type="molecule type" value="Genomic_DNA"/>
</dbReference>
<dbReference type="InterPro" id="IPR006553">
    <property type="entry name" value="Leu-rich_rpt_Cys-con_subtyp"/>
</dbReference>
<organism evidence="2 3">
    <name type="scientific">Camellia sinensis</name>
    <name type="common">Tea plant</name>
    <name type="synonym">Thea sinensis</name>
    <dbReference type="NCBI Taxonomy" id="4442"/>
    <lineage>
        <taxon>Eukaryota</taxon>
        <taxon>Viridiplantae</taxon>
        <taxon>Streptophyta</taxon>
        <taxon>Embryophyta</taxon>
        <taxon>Tracheophyta</taxon>
        <taxon>Spermatophyta</taxon>
        <taxon>Magnoliopsida</taxon>
        <taxon>eudicotyledons</taxon>
        <taxon>Gunneridae</taxon>
        <taxon>Pentapetalae</taxon>
        <taxon>asterids</taxon>
        <taxon>Ericales</taxon>
        <taxon>Theaceae</taxon>
        <taxon>Camellia</taxon>
    </lineage>
</organism>
<sequence length="319" mass="36229">MASSSSSSPPQLEANETRNWVELPRDVMAMILHKLGAIHILESAQKVCMTWRNICKDPAMWRSIDMRNLGDLWSMPYNLEKMARHAIDRSCGELVDINLEYFVTDELLQYLADRASQLRRLRLACCSEISDEGLSEAAKKLPLLEELHIYLSPLSKVSLETVGRCCPRLKSLKFNDRGSRSSYVGCDDEVAVVIGETMPGLHDLQLFGNKMTNDGLQAILNGCPHLESLDLRQCFNVHLVGPFGKRCSERVKVLQRPYDPTDDYEFDTTVYDDDEDSFDDEYPSGFSEIDFLSDVDNDYEFSGGGSDYSDYGELFFDDY</sequence>
<proteinExistence type="predicted"/>
<dbReference type="PANTHER" id="PTHR38926">
    <property type="entry name" value="F-BOX DOMAIN CONTAINING PROTEIN, EXPRESSED"/>
    <property type="match status" value="1"/>
</dbReference>
<keyword evidence="3" id="KW-1185">Reference proteome</keyword>
<comment type="caution">
    <text evidence="2">The sequence shown here is derived from an EMBL/GenBank/DDBJ whole genome shotgun (WGS) entry which is preliminary data.</text>
</comment>
<dbReference type="InterPro" id="IPR032675">
    <property type="entry name" value="LRR_dom_sf"/>
</dbReference>
<evidence type="ECO:0000313" key="2">
    <source>
        <dbReference type="EMBL" id="KAF5934022.1"/>
    </source>
</evidence>